<evidence type="ECO:0000313" key="3">
    <source>
        <dbReference type="Proteomes" id="UP000325081"/>
    </source>
</evidence>
<feature type="region of interest" description="Disordered" evidence="1">
    <location>
        <begin position="22"/>
        <end position="52"/>
    </location>
</feature>
<dbReference type="AlphaFoldDB" id="A0A5A7Q743"/>
<name>A0A5A7Q743_STRAF</name>
<protein>
    <submittedName>
        <fullName evidence="2">RNA-binding (RRM/RBD/RNP motifs) family protein</fullName>
    </submittedName>
</protein>
<evidence type="ECO:0000313" key="2">
    <source>
        <dbReference type="EMBL" id="GER41030.1"/>
    </source>
</evidence>
<comment type="caution">
    <text evidence="2">The sequence shown here is derived from an EMBL/GenBank/DDBJ whole genome shotgun (WGS) entry which is preliminary data.</text>
</comment>
<reference evidence="3" key="1">
    <citation type="journal article" date="2019" name="Curr. Biol.">
        <title>Genome Sequence of Striga asiatica Provides Insight into the Evolution of Plant Parasitism.</title>
        <authorList>
            <person name="Yoshida S."/>
            <person name="Kim S."/>
            <person name="Wafula E.K."/>
            <person name="Tanskanen J."/>
            <person name="Kim Y.M."/>
            <person name="Honaas L."/>
            <person name="Yang Z."/>
            <person name="Spallek T."/>
            <person name="Conn C.E."/>
            <person name="Ichihashi Y."/>
            <person name="Cheong K."/>
            <person name="Cui S."/>
            <person name="Der J.P."/>
            <person name="Gundlach H."/>
            <person name="Jiao Y."/>
            <person name="Hori C."/>
            <person name="Ishida J.K."/>
            <person name="Kasahara H."/>
            <person name="Kiba T."/>
            <person name="Kim M.S."/>
            <person name="Koo N."/>
            <person name="Laohavisit A."/>
            <person name="Lee Y.H."/>
            <person name="Lumba S."/>
            <person name="McCourt P."/>
            <person name="Mortimer J.C."/>
            <person name="Mutuku J.M."/>
            <person name="Nomura T."/>
            <person name="Sasaki-Sekimoto Y."/>
            <person name="Seto Y."/>
            <person name="Wang Y."/>
            <person name="Wakatake T."/>
            <person name="Sakakibara H."/>
            <person name="Demura T."/>
            <person name="Yamaguchi S."/>
            <person name="Yoneyama K."/>
            <person name="Manabe R.I."/>
            <person name="Nelson D.C."/>
            <person name="Schulman A.H."/>
            <person name="Timko M.P."/>
            <person name="dePamphilis C.W."/>
            <person name="Choi D."/>
            <person name="Shirasu K."/>
        </authorList>
    </citation>
    <scope>NUCLEOTIDE SEQUENCE [LARGE SCALE GENOMIC DNA]</scope>
    <source>
        <strain evidence="3">cv. UVA1</strain>
    </source>
</reference>
<keyword evidence="3" id="KW-1185">Reference proteome</keyword>
<gene>
    <name evidence="2" type="ORF">STAS_17731</name>
</gene>
<dbReference type="EMBL" id="BKCP01006049">
    <property type="protein sequence ID" value="GER41030.1"/>
    <property type="molecule type" value="Genomic_DNA"/>
</dbReference>
<accession>A0A5A7Q743</accession>
<evidence type="ECO:0000256" key="1">
    <source>
        <dbReference type="SAM" id="MobiDB-lite"/>
    </source>
</evidence>
<sequence>MDGERTPARLLVDRGSTAATLDGAGFNATGRWSKETTAGGRLPKDGRSGKRRMATWPDEGRMKAAAVSFGKNRVAKMVAWCRVEQVVGYVRSPTASRSSVEGGVLGLEMVVAQTAYVLFGLGQFFSPGPEVSSLLYLLLRTRSPAPARVGLRGHVKALAYSNQEEDKTLSDSAGKEKENGKGAAMTACTVCMAMAHEPEGKIAKDQTLANDRTYLNSLTPVHEGLARG</sequence>
<organism evidence="2 3">
    <name type="scientific">Striga asiatica</name>
    <name type="common">Asiatic witchweed</name>
    <name type="synonym">Buchnera asiatica</name>
    <dbReference type="NCBI Taxonomy" id="4170"/>
    <lineage>
        <taxon>Eukaryota</taxon>
        <taxon>Viridiplantae</taxon>
        <taxon>Streptophyta</taxon>
        <taxon>Embryophyta</taxon>
        <taxon>Tracheophyta</taxon>
        <taxon>Spermatophyta</taxon>
        <taxon>Magnoliopsida</taxon>
        <taxon>eudicotyledons</taxon>
        <taxon>Gunneridae</taxon>
        <taxon>Pentapetalae</taxon>
        <taxon>asterids</taxon>
        <taxon>lamiids</taxon>
        <taxon>Lamiales</taxon>
        <taxon>Orobanchaceae</taxon>
        <taxon>Buchnereae</taxon>
        <taxon>Striga</taxon>
    </lineage>
</organism>
<proteinExistence type="predicted"/>
<dbReference type="Proteomes" id="UP000325081">
    <property type="component" value="Unassembled WGS sequence"/>
</dbReference>